<dbReference type="AlphaFoldDB" id="X1NVA5"/>
<dbReference type="PROSITE" id="PS50862">
    <property type="entry name" value="AA_TRNA_LIGASE_II"/>
    <property type="match status" value="1"/>
</dbReference>
<dbReference type="InterPro" id="IPR018149">
    <property type="entry name" value="Lys-tRNA-synth_II_C"/>
</dbReference>
<evidence type="ECO:0000256" key="1">
    <source>
        <dbReference type="ARBA" id="ARBA00022598"/>
    </source>
</evidence>
<dbReference type="GO" id="GO:0000049">
    <property type="term" value="F:tRNA binding"/>
    <property type="evidence" value="ECO:0007669"/>
    <property type="project" value="TreeGrafter"/>
</dbReference>
<dbReference type="InterPro" id="IPR006195">
    <property type="entry name" value="aa-tRNA-synth_II"/>
</dbReference>
<dbReference type="Gene3D" id="3.30.930.10">
    <property type="entry name" value="Bira Bifunctional Protein, Domain 2"/>
    <property type="match status" value="1"/>
</dbReference>
<protein>
    <recommendedName>
        <fullName evidence="4">Aminoacyl-transfer RNA synthetases class-II family profile domain-containing protein</fullName>
    </recommendedName>
</protein>
<dbReference type="GO" id="GO:0006430">
    <property type="term" value="P:lysyl-tRNA aminoacylation"/>
    <property type="evidence" value="ECO:0007669"/>
    <property type="project" value="InterPro"/>
</dbReference>
<evidence type="ECO:0000313" key="5">
    <source>
        <dbReference type="EMBL" id="GAI30730.1"/>
    </source>
</evidence>
<feature type="non-terminal residue" evidence="5">
    <location>
        <position position="286"/>
    </location>
</feature>
<dbReference type="SUPFAM" id="SSF55681">
    <property type="entry name" value="Class II aaRS and biotin synthetases"/>
    <property type="match status" value="1"/>
</dbReference>
<organism evidence="5">
    <name type="scientific">marine sediment metagenome</name>
    <dbReference type="NCBI Taxonomy" id="412755"/>
    <lineage>
        <taxon>unclassified sequences</taxon>
        <taxon>metagenomes</taxon>
        <taxon>ecological metagenomes</taxon>
    </lineage>
</organism>
<comment type="caution">
    <text evidence="5">The sequence shown here is derived from an EMBL/GenBank/DDBJ whole genome shotgun (WGS) entry which is preliminary data.</text>
</comment>
<gene>
    <name evidence="5" type="ORF">S06H3_28713</name>
</gene>
<feature type="domain" description="Aminoacyl-transfer RNA synthetases class-II family profile" evidence="4">
    <location>
        <begin position="1"/>
        <end position="279"/>
    </location>
</feature>
<evidence type="ECO:0000256" key="3">
    <source>
        <dbReference type="ARBA" id="ARBA00022840"/>
    </source>
</evidence>
<keyword evidence="3" id="KW-0067">ATP-binding</keyword>
<dbReference type="PRINTS" id="PR00982">
    <property type="entry name" value="TRNASYNTHLYS"/>
</dbReference>
<feature type="non-terminal residue" evidence="5">
    <location>
        <position position="1"/>
    </location>
</feature>
<evidence type="ECO:0000259" key="4">
    <source>
        <dbReference type="PROSITE" id="PS50862"/>
    </source>
</evidence>
<sequence length="286" mass="32648">FIEAETPVLQPQAGGALARPFITHHHALDEDLYLRIALELHLKRLIVGGFDKVYEMGRAFRNEGISIKHNPEFTLLECYQAYADYNDMMNLVEETISYIAHKVLGDTKITCQGKTIDLTPPWQRLYLREAIKKHCGIDFEDSPDAASLRSRMIEMGMEVDPGKGRGKLVDELIATFVESNLIEPTFLLDYPVEMSPLAKRKRGDDRLVERFEAFINGIEVANAFTELNDPLEQRERFREQLKERVRDEEVEIADEDFLQALEYGMPPTGGLGIGIDRLVKGEFCKN</sequence>
<evidence type="ECO:0000256" key="2">
    <source>
        <dbReference type="ARBA" id="ARBA00022741"/>
    </source>
</evidence>
<dbReference type="PANTHER" id="PTHR42918">
    <property type="entry name" value="LYSYL-TRNA SYNTHETASE"/>
    <property type="match status" value="1"/>
</dbReference>
<dbReference type="EMBL" id="BARV01016774">
    <property type="protein sequence ID" value="GAI30730.1"/>
    <property type="molecule type" value="Genomic_DNA"/>
</dbReference>
<reference evidence="5" key="1">
    <citation type="journal article" date="2014" name="Front. Microbiol.">
        <title>High frequency of phylogenetically diverse reductive dehalogenase-homologous genes in deep subseafloor sedimentary metagenomes.</title>
        <authorList>
            <person name="Kawai M."/>
            <person name="Futagami T."/>
            <person name="Toyoda A."/>
            <person name="Takaki Y."/>
            <person name="Nishi S."/>
            <person name="Hori S."/>
            <person name="Arai W."/>
            <person name="Tsubouchi T."/>
            <person name="Morono Y."/>
            <person name="Uchiyama I."/>
            <person name="Ito T."/>
            <person name="Fujiyama A."/>
            <person name="Inagaki F."/>
            <person name="Takami H."/>
        </authorList>
    </citation>
    <scope>NUCLEOTIDE SEQUENCE</scope>
    <source>
        <strain evidence="5">Expedition CK06-06</strain>
    </source>
</reference>
<dbReference type="GO" id="GO:0005829">
    <property type="term" value="C:cytosol"/>
    <property type="evidence" value="ECO:0007669"/>
    <property type="project" value="TreeGrafter"/>
</dbReference>
<dbReference type="PANTHER" id="PTHR42918:SF15">
    <property type="entry name" value="LYSINE--TRNA LIGASE, CHLOROPLASTIC_MITOCHONDRIAL"/>
    <property type="match status" value="1"/>
</dbReference>
<dbReference type="GO" id="GO:0005524">
    <property type="term" value="F:ATP binding"/>
    <property type="evidence" value="ECO:0007669"/>
    <property type="project" value="UniProtKB-KW"/>
</dbReference>
<name>X1NVA5_9ZZZZ</name>
<keyword evidence="1" id="KW-0436">Ligase</keyword>
<keyword evidence="2" id="KW-0547">Nucleotide-binding</keyword>
<dbReference type="Pfam" id="PF00152">
    <property type="entry name" value="tRNA-synt_2"/>
    <property type="match status" value="1"/>
</dbReference>
<dbReference type="InterPro" id="IPR004364">
    <property type="entry name" value="Aa-tRNA-synt_II"/>
</dbReference>
<dbReference type="GO" id="GO:0004824">
    <property type="term" value="F:lysine-tRNA ligase activity"/>
    <property type="evidence" value="ECO:0007669"/>
    <property type="project" value="InterPro"/>
</dbReference>
<dbReference type="InterPro" id="IPR045864">
    <property type="entry name" value="aa-tRNA-synth_II/BPL/LPL"/>
</dbReference>
<accession>X1NVA5</accession>
<proteinExistence type="predicted"/>